<name>A0A841AW67_9PSEU</name>
<sequence>MGFVIQVVPGGAGGSASYRVVLGWTVRAVRDQLGAKTASMTYSGSA</sequence>
<accession>A0A841AW67</accession>
<evidence type="ECO:0000313" key="1">
    <source>
        <dbReference type="EMBL" id="MBB5850770.1"/>
    </source>
</evidence>
<dbReference type="Proteomes" id="UP000580861">
    <property type="component" value="Unassembled WGS sequence"/>
</dbReference>
<keyword evidence="2" id="KW-1185">Reference proteome</keyword>
<organism evidence="1 2">
    <name type="scientific">Amycolatopsis umgeniensis</name>
    <dbReference type="NCBI Taxonomy" id="336628"/>
    <lineage>
        <taxon>Bacteria</taxon>
        <taxon>Bacillati</taxon>
        <taxon>Actinomycetota</taxon>
        <taxon>Actinomycetes</taxon>
        <taxon>Pseudonocardiales</taxon>
        <taxon>Pseudonocardiaceae</taxon>
        <taxon>Amycolatopsis</taxon>
    </lineage>
</organism>
<proteinExistence type="predicted"/>
<reference evidence="1 2" key="1">
    <citation type="submission" date="2020-08" db="EMBL/GenBank/DDBJ databases">
        <title>Sequencing the genomes of 1000 actinobacteria strains.</title>
        <authorList>
            <person name="Klenk H.-P."/>
        </authorList>
    </citation>
    <scope>NUCLEOTIDE SEQUENCE [LARGE SCALE GENOMIC DNA]</scope>
    <source>
        <strain evidence="1 2">DSM 45272</strain>
    </source>
</reference>
<evidence type="ECO:0000313" key="2">
    <source>
        <dbReference type="Proteomes" id="UP000580861"/>
    </source>
</evidence>
<dbReference type="AlphaFoldDB" id="A0A841AW67"/>
<dbReference type="EMBL" id="JACHMX010000001">
    <property type="protein sequence ID" value="MBB5850770.1"/>
    <property type="molecule type" value="Genomic_DNA"/>
</dbReference>
<protein>
    <submittedName>
        <fullName evidence="1">Uncharacterized protein</fullName>
    </submittedName>
</protein>
<comment type="caution">
    <text evidence="1">The sequence shown here is derived from an EMBL/GenBank/DDBJ whole genome shotgun (WGS) entry which is preliminary data.</text>
</comment>
<gene>
    <name evidence="1" type="ORF">HDA45_000857</name>
</gene>